<dbReference type="SUPFAM" id="SSF51905">
    <property type="entry name" value="FAD/NAD(P)-binding domain"/>
    <property type="match status" value="1"/>
</dbReference>
<keyword evidence="6" id="KW-1185">Reference proteome</keyword>
<evidence type="ECO:0000313" key="5">
    <source>
        <dbReference type="EMBL" id="RKT79009.1"/>
    </source>
</evidence>
<comment type="cofactor">
    <cofactor evidence="1">
        <name>FAD</name>
        <dbReference type="ChEBI" id="CHEBI:57692"/>
    </cofactor>
</comment>
<dbReference type="RefSeq" id="WP_121033599.1">
    <property type="nucleotide sequence ID" value="NZ_RBXT01000001.1"/>
</dbReference>
<comment type="caution">
    <text evidence="5">The sequence shown here is derived from an EMBL/GenBank/DDBJ whole genome shotgun (WGS) entry which is preliminary data.</text>
</comment>
<dbReference type="PROSITE" id="PS51257">
    <property type="entry name" value="PROKAR_LIPOPROTEIN"/>
    <property type="match status" value="1"/>
</dbReference>
<dbReference type="PRINTS" id="PR00757">
    <property type="entry name" value="AMINEOXDASEF"/>
</dbReference>
<dbReference type="GO" id="GO:0016491">
    <property type="term" value="F:oxidoreductase activity"/>
    <property type="evidence" value="ECO:0007669"/>
    <property type="project" value="UniProtKB-KW"/>
</dbReference>
<organism evidence="5 6">
    <name type="scientific">Terracoccus luteus</name>
    <dbReference type="NCBI Taxonomy" id="53356"/>
    <lineage>
        <taxon>Bacteria</taxon>
        <taxon>Bacillati</taxon>
        <taxon>Actinomycetota</taxon>
        <taxon>Actinomycetes</taxon>
        <taxon>Micrococcales</taxon>
        <taxon>Intrasporangiaceae</taxon>
        <taxon>Terracoccus</taxon>
    </lineage>
</organism>
<dbReference type="OrthoDB" id="5792777at2"/>
<dbReference type="EMBL" id="RBXT01000001">
    <property type="protein sequence ID" value="RKT79009.1"/>
    <property type="molecule type" value="Genomic_DNA"/>
</dbReference>
<name>A0A495Y0A7_9MICO</name>
<dbReference type="AlphaFoldDB" id="A0A495Y0A7"/>
<feature type="domain" description="Amine oxidase" evidence="4">
    <location>
        <begin position="109"/>
        <end position="314"/>
    </location>
</feature>
<gene>
    <name evidence="5" type="ORF">DFJ68_2464</name>
</gene>
<dbReference type="Pfam" id="PF01593">
    <property type="entry name" value="Amino_oxidase"/>
    <property type="match status" value="1"/>
</dbReference>
<dbReference type="Gene3D" id="3.90.660.10">
    <property type="match status" value="1"/>
</dbReference>
<accession>A0A495Y0A7</accession>
<evidence type="ECO:0000256" key="3">
    <source>
        <dbReference type="PIRSR" id="PIRSR601613-1"/>
    </source>
</evidence>
<feature type="binding site" evidence="3">
    <location>
        <position position="17"/>
    </location>
    <ligand>
        <name>FAD</name>
        <dbReference type="ChEBI" id="CHEBI:57692"/>
    </ligand>
</feature>
<dbReference type="Pfam" id="PF13450">
    <property type="entry name" value="NAD_binding_8"/>
    <property type="match status" value="1"/>
</dbReference>
<dbReference type="Proteomes" id="UP000278440">
    <property type="component" value="Unassembled WGS sequence"/>
</dbReference>
<dbReference type="Gene3D" id="3.50.50.60">
    <property type="entry name" value="FAD/NAD(P)-binding domain"/>
    <property type="match status" value="1"/>
</dbReference>
<keyword evidence="2" id="KW-0560">Oxidoreductase</keyword>
<evidence type="ECO:0000256" key="2">
    <source>
        <dbReference type="ARBA" id="ARBA00023002"/>
    </source>
</evidence>
<dbReference type="InterPro" id="IPR002937">
    <property type="entry name" value="Amino_oxidase"/>
</dbReference>
<evidence type="ECO:0000259" key="4">
    <source>
        <dbReference type="Pfam" id="PF01593"/>
    </source>
</evidence>
<dbReference type="InterPro" id="IPR036188">
    <property type="entry name" value="FAD/NAD-bd_sf"/>
</dbReference>
<evidence type="ECO:0000256" key="1">
    <source>
        <dbReference type="ARBA" id="ARBA00001974"/>
    </source>
</evidence>
<dbReference type="InterPro" id="IPR001613">
    <property type="entry name" value="Flavin_amine_oxidase"/>
</dbReference>
<protein>
    <recommendedName>
        <fullName evidence="4">Amine oxidase domain-containing protein</fullName>
    </recommendedName>
</protein>
<evidence type="ECO:0000313" key="6">
    <source>
        <dbReference type="Proteomes" id="UP000278440"/>
    </source>
</evidence>
<dbReference type="PANTHER" id="PTHR16128">
    <property type="entry name" value="FAD/NAD(P)-BINDING OXIDOREDUCTASE FAMILY PROTEIN"/>
    <property type="match status" value="1"/>
</dbReference>
<reference evidence="5 6" key="1">
    <citation type="submission" date="2018-10" db="EMBL/GenBank/DDBJ databases">
        <title>Sequencing the genomes of 1000 actinobacteria strains.</title>
        <authorList>
            <person name="Klenk H.-P."/>
        </authorList>
    </citation>
    <scope>NUCLEOTIDE SEQUENCE [LARGE SCALE GENOMIC DNA]</scope>
    <source>
        <strain evidence="5 6">DSM 44267</strain>
    </source>
</reference>
<sequence length="327" mass="35073">MQSQRTQSVVVVGAGISGLACARVVADAGHDVTVLDRGRRPGGRLGQRTVDGHAIDTGASYFTVSHDRFRAVVDDWHGRDLARPWTDTFDVVDDGAFGEPKQGAMRWSGPQGLRALADDLATGLDVRQETALHVTRDGEALLVDGRRAAVVVLAMPDPQARRLLDDTLESTAQLTDDFEPTLALLAGWGERLWERTHPDFDGAFVNGDDTLSWIADDGRRRGDGAAVLVAHSTVDVARANLDHPDAAAPALLAALTGILGVDMAPEWSRVQRWSFAHPASSRDRTHHLGDDGVGLCGDSWSDKPRVEAAWLSGAELGDAIVARLAHP</sequence>
<dbReference type="PANTHER" id="PTHR16128:SF5">
    <property type="entry name" value="FAD_NAD(P)-BINDING OXIDOREDUCTASE FAMILY PROTEIN"/>
    <property type="match status" value="1"/>
</dbReference>
<proteinExistence type="predicted"/>